<organism evidence="2 3">
    <name type="scientific">Pseudomonas typographi</name>
    <dbReference type="NCBI Taxonomy" id="2715964"/>
    <lineage>
        <taxon>Bacteria</taxon>
        <taxon>Pseudomonadati</taxon>
        <taxon>Pseudomonadota</taxon>
        <taxon>Gammaproteobacteria</taxon>
        <taxon>Pseudomonadales</taxon>
        <taxon>Pseudomonadaceae</taxon>
        <taxon>Pseudomonas</taxon>
    </lineage>
</organism>
<accession>A0ABR7Z026</accession>
<keyword evidence="3" id="KW-1185">Reference proteome</keyword>
<evidence type="ECO:0000313" key="3">
    <source>
        <dbReference type="Proteomes" id="UP000805841"/>
    </source>
</evidence>
<gene>
    <name evidence="2" type="ORF">HAQ05_08920</name>
</gene>
<proteinExistence type="predicted"/>
<dbReference type="RefSeq" id="WP_190419538.1">
    <property type="nucleotide sequence ID" value="NZ_JAAOCA010000009.1"/>
</dbReference>
<sequence length="66" mass="7780">MFGKREHDPLSASHFRADRISLVNGQFFFSTRERTLEGPYGSREEAERESRVYIQRARRQAPLNSH</sequence>
<evidence type="ECO:0000259" key="1">
    <source>
        <dbReference type="Pfam" id="PF19837"/>
    </source>
</evidence>
<comment type="caution">
    <text evidence="2">The sequence shown here is derived from an EMBL/GenBank/DDBJ whole genome shotgun (WGS) entry which is preliminary data.</text>
</comment>
<protein>
    <recommendedName>
        <fullName evidence="1">DUF6316 domain-containing protein</fullName>
    </recommendedName>
</protein>
<name>A0ABR7Z026_9PSED</name>
<dbReference type="InterPro" id="IPR045630">
    <property type="entry name" value="DUF6316"/>
</dbReference>
<dbReference type="Proteomes" id="UP000805841">
    <property type="component" value="Unassembled WGS sequence"/>
</dbReference>
<dbReference type="Pfam" id="PF19837">
    <property type="entry name" value="DUF6316"/>
    <property type="match status" value="1"/>
</dbReference>
<reference evidence="2 3" key="1">
    <citation type="journal article" date="2020" name="Insects">
        <title>Bacteria Belonging to Pseudomonas typographi sp. nov. from the Bark Beetle Ips typographus Have Genomic Potential to Aid in the Host Ecology.</title>
        <authorList>
            <person name="Peral-Aranega E."/>
            <person name="Saati-Santamaria Z."/>
            <person name="Kolarik M."/>
            <person name="Rivas R."/>
            <person name="Garcia-Fraile P."/>
        </authorList>
    </citation>
    <scope>NUCLEOTIDE SEQUENCE [LARGE SCALE GENOMIC DNA]</scope>
    <source>
        <strain evidence="2 3">CA3A</strain>
    </source>
</reference>
<dbReference type="EMBL" id="JAAOCA010000009">
    <property type="protein sequence ID" value="MBD1598825.1"/>
    <property type="molecule type" value="Genomic_DNA"/>
</dbReference>
<feature type="domain" description="DUF6316" evidence="1">
    <location>
        <begin position="5"/>
        <end position="58"/>
    </location>
</feature>
<evidence type="ECO:0000313" key="2">
    <source>
        <dbReference type="EMBL" id="MBD1598825.1"/>
    </source>
</evidence>